<gene>
    <name evidence="4" type="ORF">AK812_SmicGene16549</name>
</gene>
<dbReference type="GO" id="GO:0008270">
    <property type="term" value="F:zinc ion binding"/>
    <property type="evidence" value="ECO:0007669"/>
    <property type="project" value="UniProtKB-KW"/>
</dbReference>
<dbReference type="EMBL" id="LSRX01000317">
    <property type="protein sequence ID" value="OLQ00760.1"/>
    <property type="molecule type" value="Genomic_DNA"/>
</dbReference>
<dbReference type="AlphaFoldDB" id="A0A1Q9E010"/>
<evidence type="ECO:0000256" key="1">
    <source>
        <dbReference type="PROSITE-ProRule" id="PRU00175"/>
    </source>
</evidence>
<dbReference type="SUPFAM" id="SSF57850">
    <property type="entry name" value="RING/U-box"/>
    <property type="match status" value="1"/>
</dbReference>
<sequence>MEANAAVAEAVAFDPPKRWARRAKAEAKDTAEDQPADEVLLRAPATKGTLNNERQPIQEEAPEAKRSGPVEGRYKPPEPCPICMEGFGGADGMPRTCRKCGNNFHQGCLAEWARKEQQIKWEQKPWMLKSQFESGSCPCCRSSKGHDKSRRWKK</sequence>
<name>A0A1Q9E010_SYMMI</name>
<dbReference type="InterPro" id="IPR001841">
    <property type="entry name" value="Znf_RING"/>
</dbReference>
<feature type="region of interest" description="Disordered" evidence="2">
    <location>
        <begin position="22"/>
        <end position="73"/>
    </location>
</feature>
<keyword evidence="1" id="KW-0479">Metal-binding</keyword>
<evidence type="ECO:0000313" key="5">
    <source>
        <dbReference type="Proteomes" id="UP000186817"/>
    </source>
</evidence>
<protein>
    <recommendedName>
        <fullName evidence="3">RING-type domain-containing protein</fullName>
    </recommendedName>
</protein>
<organism evidence="4 5">
    <name type="scientific">Symbiodinium microadriaticum</name>
    <name type="common">Dinoflagellate</name>
    <name type="synonym">Zooxanthella microadriatica</name>
    <dbReference type="NCBI Taxonomy" id="2951"/>
    <lineage>
        <taxon>Eukaryota</taxon>
        <taxon>Sar</taxon>
        <taxon>Alveolata</taxon>
        <taxon>Dinophyceae</taxon>
        <taxon>Suessiales</taxon>
        <taxon>Symbiodiniaceae</taxon>
        <taxon>Symbiodinium</taxon>
    </lineage>
</organism>
<proteinExistence type="predicted"/>
<evidence type="ECO:0000256" key="2">
    <source>
        <dbReference type="SAM" id="MobiDB-lite"/>
    </source>
</evidence>
<dbReference type="Gene3D" id="3.30.40.10">
    <property type="entry name" value="Zinc/RING finger domain, C3HC4 (zinc finger)"/>
    <property type="match status" value="1"/>
</dbReference>
<feature type="region of interest" description="Disordered" evidence="2">
    <location>
        <begin position="132"/>
        <end position="154"/>
    </location>
</feature>
<dbReference type="OrthoDB" id="10268982at2759"/>
<reference evidence="4 5" key="1">
    <citation type="submission" date="2016-02" db="EMBL/GenBank/DDBJ databases">
        <title>Genome analysis of coral dinoflagellate symbionts highlights evolutionary adaptations to a symbiotic lifestyle.</title>
        <authorList>
            <person name="Aranda M."/>
            <person name="Li Y."/>
            <person name="Liew Y.J."/>
            <person name="Baumgarten S."/>
            <person name="Simakov O."/>
            <person name="Wilson M."/>
            <person name="Piel J."/>
            <person name="Ashoor H."/>
            <person name="Bougouffa S."/>
            <person name="Bajic V.B."/>
            <person name="Ryu T."/>
            <person name="Ravasi T."/>
            <person name="Bayer T."/>
            <person name="Micklem G."/>
            <person name="Kim H."/>
            <person name="Bhak J."/>
            <person name="Lajeunesse T.C."/>
            <person name="Voolstra C.R."/>
        </authorList>
    </citation>
    <scope>NUCLEOTIDE SEQUENCE [LARGE SCALE GENOMIC DNA]</scope>
    <source>
        <strain evidence="4 5">CCMP2467</strain>
    </source>
</reference>
<keyword evidence="1" id="KW-0862">Zinc</keyword>
<feature type="domain" description="RING-type" evidence="3">
    <location>
        <begin position="80"/>
        <end position="141"/>
    </location>
</feature>
<evidence type="ECO:0000313" key="4">
    <source>
        <dbReference type="EMBL" id="OLQ00760.1"/>
    </source>
</evidence>
<feature type="compositionally biased region" description="Basic and acidic residues" evidence="2">
    <location>
        <begin position="62"/>
        <end position="73"/>
    </location>
</feature>
<comment type="caution">
    <text evidence="4">The sequence shown here is derived from an EMBL/GenBank/DDBJ whole genome shotgun (WGS) entry which is preliminary data.</text>
</comment>
<dbReference type="SMART" id="SM00184">
    <property type="entry name" value="RING"/>
    <property type="match status" value="1"/>
</dbReference>
<evidence type="ECO:0000259" key="3">
    <source>
        <dbReference type="PROSITE" id="PS50089"/>
    </source>
</evidence>
<keyword evidence="1" id="KW-0863">Zinc-finger</keyword>
<dbReference type="Proteomes" id="UP000186817">
    <property type="component" value="Unassembled WGS sequence"/>
</dbReference>
<keyword evidence="5" id="KW-1185">Reference proteome</keyword>
<dbReference type="PROSITE" id="PS50089">
    <property type="entry name" value="ZF_RING_2"/>
    <property type="match status" value="1"/>
</dbReference>
<accession>A0A1Q9E010</accession>
<dbReference type="InterPro" id="IPR013083">
    <property type="entry name" value="Znf_RING/FYVE/PHD"/>
</dbReference>